<protein>
    <submittedName>
        <fullName evidence="2">Alpha/beta hydrolase</fullName>
    </submittedName>
</protein>
<dbReference type="SUPFAM" id="SSF53474">
    <property type="entry name" value="alpha/beta-Hydrolases"/>
    <property type="match status" value="1"/>
</dbReference>
<dbReference type="Proteomes" id="UP001348817">
    <property type="component" value="Chromosome"/>
</dbReference>
<feature type="domain" description="AB hydrolase-1" evidence="1">
    <location>
        <begin position="15"/>
        <end position="243"/>
    </location>
</feature>
<keyword evidence="3" id="KW-1185">Reference proteome</keyword>
<evidence type="ECO:0000313" key="2">
    <source>
        <dbReference type="EMBL" id="BDD08738.1"/>
    </source>
</evidence>
<dbReference type="GO" id="GO:0016787">
    <property type="term" value="F:hydrolase activity"/>
    <property type="evidence" value="ECO:0007669"/>
    <property type="project" value="UniProtKB-KW"/>
</dbReference>
<dbReference type="AlphaFoldDB" id="A0AAU9CYK0"/>
<name>A0AAU9CYK0_9BACT</name>
<dbReference type="InterPro" id="IPR000639">
    <property type="entry name" value="Epox_hydrolase-like"/>
</dbReference>
<sequence length="258" mass="29035">MEKQGIFYVEYGEGKPVVLLPGFCETHEVWKNIASELSKDYRVICPDLPGFGESQKMETVTLELVAHKLYEWMVSLELESPALVGHSMGGYITLELVRQHPEFLSGFALFHSSAFADKRDKRILRTKAIHLVEKHGAANVLSGFIHGLFYEGNHDRLAAVIEELNQIVRKTTDESYVDYARAIREREPSIAVLRDFKGPKLFIAGAEDLAVPVEDSRKQIASVPEMDALVLENVGHMGMFEAPEACIKSLRSFLDKTR</sequence>
<reference evidence="2 3" key="1">
    <citation type="submission" date="2021-12" db="EMBL/GenBank/DDBJ databases">
        <title>Genome sequencing of bacteria with rrn-lacking chromosome and rrn-plasmid.</title>
        <authorList>
            <person name="Anda M."/>
            <person name="Iwasaki W."/>
        </authorList>
    </citation>
    <scope>NUCLEOTIDE SEQUENCE [LARGE SCALE GENOMIC DNA]</scope>
    <source>
        <strain evidence="2 3">DSM 100852</strain>
    </source>
</reference>
<organism evidence="2 3">
    <name type="scientific">Fulvitalea axinellae</name>
    <dbReference type="NCBI Taxonomy" id="1182444"/>
    <lineage>
        <taxon>Bacteria</taxon>
        <taxon>Pseudomonadati</taxon>
        <taxon>Bacteroidota</taxon>
        <taxon>Cytophagia</taxon>
        <taxon>Cytophagales</taxon>
        <taxon>Persicobacteraceae</taxon>
        <taxon>Fulvitalea</taxon>
    </lineage>
</organism>
<keyword evidence="2" id="KW-0378">Hydrolase</keyword>
<dbReference type="PRINTS" id="PR00111">
    <property type="entry name" value="ABHYDROLASE"/>
</dbReference>
<dbReference type="RefSeq" id="WP_338393976.1">
    <property type="nucleotide sequence ID" value="NZ_AP025314.1"/>
</dbReference>
<dbReference type="InterPro" id="IPR050266">
    <property type="entry name" value="AB_hydrolase_sf"/>
</dbReference>
<evidence type="ECO:0000313" key="3">
    <source>
        <dbReference type="Proteomes" id="UP001348817"/>
    </source>
</evidence>
<accession>A0AAU9CYK0</accession>
<dbReference type="PANTHER" id="PTHR43798">
    <property type="entry name" value="MONOACYLGLYCEROL LIPASE"/>
    <property type="match status" value="1"/>
</dbReference>
<dbReference type="Pfam" id="PF00561">
    <property type="entry name" value="Abhydrolase_1"/>
    <property type="match status" value="1"/>
</dbReference>
<proteinExistence type="predicted"/>
<dbReference type="Gene3D" id="3.40.50.1820">
    <property type="entry name" value="alpha/beta hydrolase"/>
    <property type="match status" value="1"/>
</dbReference>
<dbReference type="InterPro" id="IPR029058">
    <property type="entry name" value="AB_hydrolase_fold"/>
</dbReference>
<evidence type="ECO:0000259" key="1">
    <source>
        <dbReference type="Pfam" id="PF00561"/>
    </source>
</evidence>
<dbReference type="KEGG" id="fax:FUAX_11700"/>
<dbReference type="PRINTS" id="PR00412">
    <property type="entry name" value="EPOXHYDRLASE"/>
</dbReference>
<dbReference type="InterPro" id="IPR000073">
    <property type="entry name" value="AB_hydrolase_1"/>
</dbReference>
<dbReference type="EMBL" id="AP025314">
    <property type="protein sequence ID" value="BDD08738.1"/>
    <property type="molecule type" value="Genomic_DNA"/>
</dbReference>
<gene>
    <name evidence="2" type="ORF">FUAX_11700</name>
</gene>